<dbReference type="Pfam" id="PF00106">
    <property type="entry name" value="adh_short"/>
    <property type="match status" value="1"/>
</dbReference>
<comment type="similarity">
    <text evidence="1">Belongs to the short-chain dehydrogenases/reductases (SDR) family.</text>
</comment>
<dbReference type="SMART" id="SM00822">
    <property type="entry name" value="PKS_KR"/>
    <property type="match status" value="1"/>
</dbReference>
<dbReference type="EMBL" id="FTOR01000013">
    <property type="protein sequence ID" value="SIT33817.1"/>
    <property type="molecule type" value="Genomic_DNA"/>
</dbReference>
<gene>
    <name evidence="3" type="ORF">SAMN05421788_113139</name>
</gene>
<organism evidence="3 4">
    <name type="scientific">Filimonas lacunae</name>
    <dbReference type="NCBI Taxonomy" id="477680"/>
    <lineage>
        <taxon>Bacteria</taxon>
        <taxon>Pseudomonadati</taxon>
        <taxon>Bacteroidota</taxon>
        <taxon>Chitinophagia</taxon>
        <taxon>Chitinophagales</taxon>
        <taxon>Chitinophagaceae</taxon>
        <taxon>Filimonas</taxon>
    </lineage>
</organism>
<sequence length="283" mass="30356">MKKVVVITGSSSGFGMLTAITLAGKGYTVVATMRHSKGYNQPAAGKLREQGIAEVVDMDVTDDTSVQQAISGILSRYGRIDILINNAGVYSGGVLEAFSIEQVKRVFETNVFGILRVNNEVLPGMRARKEGLIINISSSVGRVSPPLQAPYNASKFAVEALVEASHAELSTQGIETVLIEPGAFLTDIWGKQGLNADRAGIAESYGQDIADMQQHIQQVFGKILEEQKPDPQLVADKILALIEMKAGKRPLRNPVDPAANGADIAYNEATIAAAAHWMVQYGF</sequence>
<evidence type="ECO:0000259" key="2">
    <source>
        <dbReference type="SMART" id="SM00822"/>
    </source>
</evidence>
<feature type="domain" description="Ketoreductase" evidence="2">
    <location>
        <begin position="3"/>
        <end position="187"/>
    </location>
</feature>
<dbReference type="OrthoDB" id="1235794at2"/>
<dbReference type="Proteomes" id="UP000186917">
    <property type="component" value="Unassembled WGS sequence"/>
</dbReference>
<reference evidence="4" key="1">
    <citation type="submission" date="2017-01" db="EMBL/GenBank/DDBJ databases">
        <authorList>
            <person name="Varghese N."/>
            <person name="Submissions S."/>
        </authorList>
    </citation>
    <scope>NUCLEOTIDE SEQUENCE [LARGE SCALE GENOMIC DNA]</scope>
    <source>
        <strain evidence="4">DSM 21054</strain>
    </source>
</reference>
<dbReference type="PANTHER" id="PTHR43976">
    <property type="entry name" value="SHORT CHAIN DEHYDROGENASE"/>
    <property type="match status" value="1"/>
</dbReference>
<dbReference type="PANTHER" id="PTHR43976:SF9">
    <property type="entry name" value="OXIDOREDUCTASE"/>
    <property type="match status" value="1"/>
</dbReference>
<accession>A0A173MBN4</accession>
<evidence type="ECO:0000313" key="4">
    <source>
        <dbReference type="Proteomes" id="UP000186917"/>
    </source>
</evidence>
<evidence type="ECO:0000256" key="1">
    <source>
        <dbReference type="RuleBase" id="RU000363"/>
    </source>
</evidence>
<dbReference type="AlphaFoldDB" id="A0A173MBN4"/>
<dbReference type="CDD" id="cd05374">
    <property type="entry name" value="17beta-HSD-like_SDR_c"/>
    <property type="match status" value="1"/>
</dbReference>
<name>A0A173MBN4_9BACT</name>
<dbReference type="PRINTS" id="PR00081">
    <property type="entry name" value="GDHRDH"/>
</dbReference>
<dbReference type="KEGG" id="fln:FLA_0909"/>
<dbReference type="InterPro" id="IPR051911">
    <property type="entry name" value="SDR_oxidoreductase"/>
</dbReference>
<evidence type="ECO:0000313" key="3">
    <source>
        <dbReference type="EMBL" id="SIT33817.1"/>
    </source>
</evidence>
<dbReference type="SUPFAM" id="SSF51735">
    <property type="entry name" value="NAD(P)-binding Rossmann-fold domains"/>
    <property type="match status" value="1"/>
</dbReference>
<dbReference type="InterPro" id="IPR036291">
    <property type="entry name" value="NAD(P)-bd_dom_sf"/>
</dbReference>
<dbReference type="PRINTS" id="PR00080">
    <property type="entry name" value="SDRFAMILY"/>
</dbReference>
<protein>
    <submittedName>
        <fullName evidence="3">NADP-dependent 3-hydroxy acid dehydrogenase YdfG</fullName>
    </submittedName>
</protein>
<dbReference type="Gene3D" id="3.40.50.720">
    <property type="entry name" value="NAD(P)-binding Rossmann-like Domain"/>
    <property type="match status" value="1"/>
</dbReference>
<proteinExistence type="inferred from homology"/>
<dbReference type="RefSeq" id="WP_076382415.1">
    <property type="nucleotide sequence ID" value="NZ_AP017422.1"/>
</dbReference>
<dbReference type="InterPro" id="IPR057326">
    <property type="entry name" value="KR_dom"/>
</dbReference>
<dbReference type="STRING" id="477680.SAMN05421788_113139"/>
<keyword evidence="4" id="KW-1185">Reference proteome</keyword>
<dbReference type="InterPro" id="IPR002347">
    <property type="entry name" value="SDR_fam"/>
</dbReference>